<protein>
    <submittedName>
        <fullName evidence="1">Uncharacterized protein</fullName>
    </submittedName>
</protein>
<name>A0A2T5MAI5_9EURO</name>
<dbReference type="VEuPathDB" id="FungiDB:P175DRAFT_0529094"/>
<accession>A0A2T5MAI5</accession>
<comment type="caution">
    <text evidence="1">The sequence shown here is derived from an EMBL/GenBank/DDBJ whole genome shotgun (WGS) entry which is preliminary data.</text>
</comment>
<evidence type="ECO:0000313" key="1">
    <source>
        <dbReference type="EMBL" id="PTU25537.1"/>
    </source>
</evidence>
<dbReference type="RefSeq" id="XP_040756929.1">
    <property type="nucleotide sequence ID" value="XM_040899659.1"/>
</dbReference>
<gene>
    <name evidence="1" type="ORF">P175DRAFT_0529094</name>
</gene>
<dbReference type="EMBL" id="MSFN02000001">
    <property type="protein sequence ID" value="PTU25537.1"/>
    <property type="molecule type" value="Genomic_DNA"/>
</dbReference>
<dbReference type="AlphaFoldDB" id="A0A2T5MAI5"/>
<sequence>MARDGPGTPLVAPLWEPKGVEVFNQSFRGVMTPSPNSSNSTDNDEVRKIAPSVDANLKSPKIPRSIWTFGRRIPGREFPTEVDAIHTCLLDWIPRIKNSCFISVQLQGAIYIPLDKAALRYRINHIAAGRLDLDYLLDRHELQASYCWTCRNTGALIELALGNG</sequence>
<organism evidence="1 2">
    <name type="scientific">Aspergillus ochraceoroseus IBT 24754</name>
    <dbReference type="NCBI Taxonomy" id="1392256"/>
    <lineage>
        <taxon>Eukaryota</taxon>
        <taxon>Fungi</taxon>
        <taxon>Dikarya</taxon>
        <taxon>Ascomycota</taxon>
        <taxon>Pezizomycotina</taxon>
        <taxon>Eurotiomycetes</taxon>
        <taxon>Eurotiomycetidae</taxon>
        <taxon>Eurotiales</taxon>
        <taxon>Aspergillaceae</taxon>
        <taxon>Aspergillus</taxon>
        <taxon>Aspergillus subgen. Nidulantes</taxon>
    </lineage>
</organism>
<evidence type="ECO:0000313" key="2">
    <source>
        <dbReference type="Proteomes" id="UP000244073"/>
    </source>
</evidence>
<proteinExistence type="predicted"/>
<reference evidence="1 2" key="1">
    <citation type="journal article" date="2018" name="Proc. Natl. Acad. Sci. U.S.A.">
        <title>Linking secondary metabolites to gene clusters through genome sequencing of six diverse Aspergillus species.</title>
        <authorList>
            <person name="Kaerboelling I."/>
            <person name="Vesth T.C."/>
            <person name="Frisvad J.C."/>
            <person name="Nybo J.L."/>
            <person name="Theobald S."/>
            <person name="Kuo A."/>
            <person name="Bowyer P."/>
            <person name="Matsuda Y."/>
            <person name="Mondo S."/>
            <person name="Lyhne E.K."/>
            <person name="Kogle M.E."/>
            <person name="Clum A."/>
            <person name="Lipzen A."/>
            <person name="Salamov A."/>
            <person name="Ngan C.Y."/>
            <person name="Daum C."/>
            <person name="Chiniquy J."/>
            <person name="Barry K."/>
            <person name="LaButti K."/>
            <person name="Haridas S."/>
            <person name="Simmons B.A."/>
            <person name="Magnuson J.K."/>
            <person name="Mortensen U.H."/>
            <person name="Larsen T.O."/>
            <person name="Grigoriev I.V."/>
            <person name="Baker S.E."/>
            <person name="Andersen M.R."/>
        </authorList>
    </citation>
    <scope>NUCLEOTIDE SEQUENCE [LARGE SCALE GENOMIC DNA]</scope>
    <source>
        <strain evidence="1 2">IBT 24754</strain>
    </source>
</reference>
<dbReference type="GeneID" id="63816541"/>
<dbReference type="Proteomes" id="UP000244073">
    <property type="component" value="Unassembled WGS sequence"/>
</dbReference>